<reference evidence="2 3" key="1">
    <citation type="submission" date="2016-10" db="EMBL/GenBank/DDBJ databases">
        <authorList>
            <person name="Varghese N."/>
            <person name="Submissions S."/>
        </authorList>
    </citation>
    <scope>NUCLEOTIDE SEQUENCE [LARGE SCALE GENOMIC DNA]</scope>
    <source>
        <strain evidence="2 3">DSM 16525</strain>
    </source>
</reference>
<evidence type="ECO:0000313" key="3">
    <source>
        <dbReference type="Proteomes" id="UP000183760"/>
    </source>
</evidence>
<dbReference type="InterPro" id="IPR002545">
    <property type="entry name" value="CheW-lke_dom"/>
</dbReference>
<organism evidence="2 3">
    <name type="scientific">Myxococcus fulvus</name>
    <dbReference type="NCBI Taxonomy" id="33"/>
    <lineage>
        <taxon>Bacteria</taxon>
        <taxon>Pseudomonadati</taxon>
        <taxon>Myxococcota</taxon>
        <taxon>Myxococcia</taxon>
        <taxon>Myxococcales</taxon>
        <taxon>Cystobacterineae</taxon>
        <taxon>Myxococcaceae</taxon>
        <taxon>Myxococcus</taxon>
    </lineage>
</organism>
<dbReference type="InterPro" id="IPR036061">
    <property type="entry name" value="CheW-like_dom_sf"/>
</dbReference>
<dbReference type="InterPro" id="IPR039315">
    <property type="entry name" value="CheW"/>
</dbReference>
<proteinExistence type="predicted"/>
<gene>
    <name evidence="2" type="ORF">SAMN05443572_106551</name>
</gene>
<protein>
    <submittedName>
        <fullName evidence="2">Purine-binding chemotaxis protein CheW</fullName>
    </submittedName>
</protein>
<dbReference type="SUPFAM" id="SSF50341">
    <property type="entry name" value="CheW-like"/>
    <property type="match status" value="1"/>
</dbReference>
<dbReference type="Gene3D" id="2.40.50.180">
    <property type="entry name" value="CheA-289, Domain 4"/>
    <property type="match status" value="1"/>
</dbReference>
<evidence type="ECO:0000313" key="2">
    <source>
        <dbReference type="EMBL" id="SEU23532.1"/>
    </source>
</evidence>
<comment type="caution">
    <text evidence="2">The sequence shown here is derived from an EMBL/GenBank/DDBJ whole genome shotgun (WGS) entry which is preliminary data.</text>
</comment>
<keyword evidence="3" id="KW-1185">Reference proteome</keyword>
<dbReference type="Gene3D" id="2.30.30.40">
    <property type="entry name" value="SH3 Domains"/>
    <property type="match status" value="1"/>
</dbReference>
<dbReference type="PANTHER" id="PTHR22617">
    <property type="entry name" value="CHEMOTAXIS SENSOR HISTIDINE KINASE-RELATED"/>
    <property type="match status" value="1"/>
</dbReference>
<feature type="domain" description="CheW-like" evidence="1">
    <location>
        <begin position="63"/>
        <end position="210"/>
    </location>
</feature>
<dbReference type="PROSITE" id="PS50851">
    <property type="entry name" value="CHEW"/>
    <property type="match status" value="1"/>
</dbReference>
<dbReference type="EMBL" id="FOIB01000006">
    <property type="protein sequence ID" value="SEU23532.1"/>
    <property type="molecule type" value="Genomic_DNA"/>
</dbReference>
<name>A0ABY1CNG2_MYXFU</name>
<accession>A0ABY1CNG2</accession>
<evidence type="ECO:0000259" key="1">
    <source>
        <dbReference type="PROSITE" id="PS50851"/>
    </source>
</evidence>
<dbReference type="PANTHER" id="PTHR22617:SF23">
    <property type="entry name" value="CHEMOTAXIS PROTEIN CHEW"/>
    <property type="match status" value="1"/>
</dbReference>
<dbReference type="Proteomes" id="UP000183760">
    <property type="component" value="Unassembled WGS sequence"/>
</dbReference>
<dbReference type="SMART" id="SM00260">
    <property type="entry name" value="CheW"/>
    <property type="match status" value="1"/>
</dbReference>
<sequence>MGWPWSEGGPDVRRGRLLSSRAVSRFAELLDDFFFRPDEDVSGLQDFAAGSDGVASVTPEEVPEEYLAFRLEGESYAVPIRAVREIAKVPPLTEIPRAEPQLLGVLNLRGELLPAYDIKVRLGLAERAPLVAGPDAPVPPRDARILVLRTQTGPAGVWVDSVSGVVKLKPSMLEPPPPSLRLGDRDCVVAIGRRGPSLFILLDPEQALAS</sequence>
<dbReference type="Pfam" id="PF01584">
    <property type="entry name" value="CheW"/>
    <property type="match status" value="1"/>
</dbReference>